<comment type="caution">
    <text evidence="2">The sequence shown here is derived from an EMBL/GenBank/DDBJ whole genome shotgun (WGS) entry which is preliminary data.</text>
</comment>
<proteinExistence type="predicted"/>
<keyword evidence="1" id="KW-0812">Transmembrane</keyword>
<name>A0A328YA65_9FLAO</name>
<accession>A0A328YA65</accession>
<feature type="transmembrane region" description="Helical" evidence="1">
    <location>
        <begin position="21"/>
        <end position="42"/>
    </location>
</feature>
<dbReference type="AlphaFoldDB" id="A0A328YA65"/>
<evidence type="ECO:0000256" key="1">
    <source>
        <dbReference type="SAM" id="Phobius"/>
    </source>
</evidence>
<evidence type="ECO:0000313" key="2">
    <source>
        <dbReference type="EMBL" id="RAR70074.1"/>
    </source>
</evidence>
<organism evidence="2 3">
    <name type="scientific">Flavobacterium aciduliphilum</name>
    <dbReference type="NCBI Taxonomy" id="1101402"/>
    <lineage>
        <taxon>Bacteria</taxon>
        <taxon>Pseudomonadati</taxon>
        <taxon>Bacteroidota</taxon>
        <taxon>Flavobacteriia</taxon>
        <taxon>Flavobacteriales</taxon>
        <taxon>Flavobacteriaceae</taxon>
        <taxon>Flavobacterium</taxon>
    </lineage>
</organism>
<gene>
    <name evidence="2" type="ORF">CLV55_11363</name>
</gene>
<dbReference type="EMBL" id="QLSZ01000013">
    <property type="protein sequence ID" value="RAR70074.1"/>
    <property type="molecule type" value="Genomic_DNA"/>
</dbReference>
<dbReference type="Proteomes" id="UP000248840">
    <property type="component" value="Unassembled WGS sequence"/>
</dbReference>
<protein>
    <submittedName>
        <fullName evidence="2">Uncharacterized protein</fullName>
    </submittedName>
</protein>
<keyword evidence="3" id="KW-1185">Reference proteome</keyword>
<keyword evidence="1" id="KW-0472">Membrane</keyword>
<feature type="transmembrane region" description="Helical" evidence="1">
    <location>
        <begin position="57"/>
        <end position="77"/>
    </location>
</feature>
<sequence length="79" mass="9358">MPKYKLSKQIHKFVEKNMFSKGQLFFAGFFIIAFVIGMIYAYRKDKALHALFYKGNYKILLGFIAFVILLFIIKIVFKH</sequence>
<evidence type="ECO:0000313" key="3">
    <source>
        <dbReference type="Proteomes" id="UP000248840"/>
    </source>
</evidence>
<keyword evidence="1" id="KW-1133">Transmembrane helix</keyword>
<reference evidence="2 3" key="1">
    <citation type="submission" date="2018-06" db="EMBL/GenBank/DDBJ databases">
        <title>Genomic Encyclopedia of Archaeal and Bacterial Type Strains, Phase II (KMG-II): from individual species to whole genera.</title>
        <authorList>
            <person name="Goeker M."/>
        </authorList>
    </citation>
    <scope>NUCLEOTIDE SEQUENCE [LARGE SCALE GENOMIC DNA]</scope>
    <source>
        <strain evidence="2 3">DSM 25663</strain>
    </source>
</reference>